<keyword evidence="3" id="KW-0808">Transferase</keyword>
<dbReference type="PROSITE" id="PS01125">
    <property type="entry name" value="ROK"/>
    <property type="match status" value="1"/>
</dbReference>
<dbReference type="AlphaFoldDB" id="A0A1M5FXA1"/>
<dbReference type="STRING" id="1122133.SAMN02745157_3203"/>
<comment type="similarity">
    <text evidence="1">Belongs to the ROK (NagC/XylR) family.</text>
</comment>
<dbReference type="InterPro" id="IPR036390">
    <property type="entry name" value="WH_DNA-bd_sf"/>
</dbReference>
<dbReference type="OrthoDB" id="49685at2"/>
<dbReference type="Gene3D" id="3.30.420.40">
    <property type="match status" value="2"/>
</dbReference>
<dbReference type="EMBL" id="FQUP01000003">
    <property type="protein sequence ID" value="SHF96014.1"/>
    <property type="molecule type" value="Genomic_DNA"/>
</dbReference>
<keyword evidence="3" id="KW-0418">Kinase</keyword>
<organism evidence="3 4">
    <name type="scientific">Kaistia soli DSM 19436</name>
    <dbReference type="NCBI Taxonomy" id="1122133"/>
    <lineage>
        <taxon>Bacteria</taxon>
        <taxon>Pseudomonadati</taxon>
        <taxon>Pseudomonadota</taxon>
        <taxon>Alphaproteobacteria</taxon>
        <taxon>Hyphomicrobiales</taxon>
        <taxon>Kaistiaceae</taxon>
        <taxon>Kaistia</taxon>
    </lineage>
</organism>
<dbReference type="Gene3D" id="1.10.10.10">
    <property type="entry name" value="Winged helix-like DNA-binding domain superfamily/Winged helix DNA-binding domain"/>
    <property type="match status" value="1"/>
</dbReference>
<dbReference type="PANTHER" id="PTHR18964:SF149">
    <property type="entry name" value="BIFUNCTIONAL UDP-N-ACETYLGLUCOSAMINE 2-EPIMERASE_N-ACETYLMANNOSAMINE KINASE"/>
    <property type="match status" value="1"/>
</dbReference>
<evidence type="ECO:0000256" key="1">
    <source>
        <dbReference type="ARBA" id="ARBA00006479"/>
    </source>
</evidence>
<dbReference type="GO" id="GO:0016301">
    <property type="term" value="F:kinase activity"/>
    <property type="evidence" value="ECO:0007669"/>
    <property type="project" value="UniProtKB-KW"/>
</dbReference>
<sequence>MADQTLARYVNERGILTLLRVHGPSSRADMARQLSLTPATVTRLVTEMIERGLVREEPRGAARAGREPGRPAVAVALAPEGAYFLGVEIGVGVLRFALLDLAAKVTQTAERIIPRATSPEMITAMIADELAAHESDPRFSGRIRSVGVTVPGLVTLDGYVVHLPILGWRELNLRALLAEAIPLPAIVENNATAAAFGAVYTQPELPSDCTIFLKLGTGLGGAAIINGRLLRGGSGTAGEFGHVRIADNGPRCSCGQVGCLETFVNLAALARLWRSGDETGESDTTGLPGRVAEAAENDDPNAVTAIDHIAERLGRGIVSLVNIFNPSTIVLGGVMRPVIERMIPVLEAVVASGIVPGMRVPDIRLSALGLHECAIGAATIAHHRAFDLSNFDLADGEA</sequence>
<proteinExistence type="inferred from homology"/>
<dbReference type="InterPro" id="IPR049874">
    <property type="entry name" value="ROK_cs"/>
</dbReference>
<name>A0A1M5FXA1_9HYPH</name>
<feature type="domain" description="HTH marR-type" evidence="2">
    <location>
        <begin position="15"/>
        <end position="56"/>
    </location>
</feature>
<dbReference type="GO" id="GO:0003700">
    <property type="term" value="F:DNA-binding transcription factor activity"/>
    <property type="evidence" value="ECO:0007669"/>
    <property type="project" value="InterPro"/>
</dbReference>
<evidence type="ECO:0000313" key="3">
    <source>
        <dbReference type="EMBL" id="SHF96014.1"/>
    </source>
</evidence>
<dbReference type="PANTHER" id="PTHR18964">
    <property type="entry name" value="ROK (REPRESSOR, ORF, KINASE) FAMILY"/>
    <property type="match status" value="1"/>
</dbReference>
<keyword evidence="4" id="KW-1185">Reference proteome</keyword>
<dbReference type="InterPro" id="IPR000835">
    <property type="entry name" value="HTH_MarR-typ"/>
</dbReference>
<reference evidence="3 4" key="1">
    <citation type="submission" date="2016-11" db="EMBL/GenBank/DDBJ databases">
        <authorList>
            <person name="Jaros S."/>
            <person name="Januszkiewicz K."/>
            <person name="Wedrychowicz H."/>
        </authorList>
    </citation>
    <scope>NUCLEOTIDE SEQUENCE [LARGE SCALE GENOMIC DNA]</scope>
    <source>
        <strain evidence="3 4">DSM 19436</strain>
    </source>
</reference>
<dbReference type="SUPFAM" id="SSF46785">
    <property type="entry name" value="Winged helix' DNA-binding domain"/>
    <property type="match status" value="1"/>
</dbReference>
<dbReference type="Proteomes" id="UP000184485">
    <property type="component" value="Unassembled WGS sequence"/>
</dbReference>
<dbReference type="InterPro" id="IPR036388">
    <property type="entry name" value="WH-like_DNA-bd_sf"/>
</dbReference>
<evidence type="ECO:0000259" key="2">
    <source>
        <dbReference type="Pfam" id="PF01047"/>
    </source>
</evidence>
<dbReference type="SUPFAM" id="SSF53067">
    <property type="entry name" value="Actin-like ATPase domain"/>
    <property type="match status" value="1"/>
</dbReference>
<dbReference type="Pfam" id="PF01047">
    <property type="entry name" value="MarR"/>
    <property type="match status" value="1"/>
</dbReference>
<dbReference type="InterPro" id="IPR043129">
    <property type="entry name" value="ATPase_NBD"/>
</dbReference>
<accession>A0A1M5FXA1</accession>
<dbReference type="CDD" id="cd24076">
    <property type="entry name" value="ASKHA_ATPase_ROK_BsXylR-like"/>
    <property type="match status" value="1"/>
</dbReference>
<dbReference type="Pfam" id="PF00480">
    <property type="entry name" value="ROK"/>
    <property type="match status" value="1"/>
</dbReference>
<dbReference type="RefSeq" id="WP_073054614.1">
    <property type="nucleotide sequence ID" value="NZ_FQUP01000003.1"/>
</dbReference>
<dbReference type="InterPro" id="IPR000600">
    <property type="entry name" value="ROK"/>
</dbReference>
<protein>
    <submittedName>
        <fullName evidence="3">Sugar kinase of the NBD/HSP70 family, may contain an N-terminal HTH domain</fullName>
    </submittedName>
</protein>
<evidence type="ECO:0000313" key="4">
    <source>
        <dbReference type="Proteomes" id="UP000184485"/>
    </source>
</evidence>
<gene>
    <name evidence="3" type="ORF">SAMN02745157_3203</name>
</gene>